<dbReference type="EMBL" id="CALNXJ010000046">
    <property type="protein sequence ID" value="CAH3149570.1"/>
    <property type="molecule type" value="Genomic_DNA"/>
</dbReference>
<dbReference type="PANTHER" id="PTHR46370">
    <property type="entry name" value="GPALPP MOTIFS-CONTAINING PROTEIN 1"/>
    <property type="match status" value="1"/>
</dbReference>
<feature type="domain" description="DUF3752" evidence="2">
    <location>
        <begin position="160"/>
        <end position="292"/>
    </location>
</feature>
<feature type="region of interest" description="Disordered" evidence="1">
    <location>
        <begin position="126"/>
        <end position="301"/>
    </location>
</feature>
<dbReference type="InterPro" id="IPR046331">
    <property type="entry name" value="GPAM1-like"/>
</dbReference>
<name>A0AAU9XJH0_9CNID</name>
<evidence type="ECO:0000256" key="1">
    <source>
        <dbReference type="SAM" id="MobiDB-lite"/>
    </source>
</evidence>
<feature type="compositionally biased region" description="Basic and acidic residues" evidence="1">
    <location>
        <begin position="18"/>
        <end position="34"/>
    </location>
</feature>
<keyword evidence="4" id="KW-1185">Reference proteome</keyword>
<evidence type="ECO:0000313" key="4">
    <source>
        <dbReference type="Proteomes" id="UP001159428"/>
    </source>
</evidence>
<feature type="compositionally biased region" description="Basic and acidic residues" evidence="1">
    <location>
        <begin position="184"/>
        <end position="202"/>
    </location>
</feature>
<accession>A0AAU9XJH0</accession>
<feature type="compositionally biased region" description="Basic and acidic residues" evidence="1">
    <location>
        <begin position="126"/>
        <end position="148"/>
    </location>
</feature>
<dbReference type="Proteomes" id="UP001159428">
    <property type="component" value="Unassembled WGS sequence"/>
</dbReference>
<dbReference type="Pfam" id="PF12572">
    <property type="entry name" value="DUF3752"/>
    <property type="match status" value="1"/>
</dbReference>
<sequence>MEIGPALPPHLMKNINKQKVEERQNCALGKEETSSRPLQDDENSDEDECYGPALPPGFQKKKEEVTRAKVIGPMRPPESVSAAALSSNAVENTISSDEDGDVIGPTLPTAKDIGVGFERTKMDIEARSMAKKDQMTGKKDAKPKRETWMTELPPDLSKNFGLGPRKFRARAVEVGDQSVWTDTPADKARKSKEGNRGSKRGGDDDEPVRTPWEITRDQQMTKQVESHNKRHRGESLMDMHTKKIEKQKKEDKDKPVERRPFDRDQDLNLPRMTGEQKKSVIQKSKELGSRFQHSRSGSSFL</sequence>
<proteinExistence type="predicted"/>
<protein>
    <recommendedName>
        <fullName evidence="2">DUF3752 domain-containing protein</fullName>
    </recommendedName>
</protein>
<evidence type="ECO:0000313" key="3">
    <source>
        <dbReference type="EMBL" id="CAH3149570.1"/>
    </source>
</evidence>
<dbReference type="AlphaFoldDB" id="A0AAU9XJH0"/>
<organism evidence="3 4">
    <name type="scientific">Pocillopora meandrina</name>
    <dbReference type="NCBI Taxonomy" id="46732"/>
    <lineage>
        <taxon>Eukaryota</taxon>
        <taxon>Metazoa</taxon>
        <taxon>Cnidaria</taxon>
        <taxon>Anthozoa</taxon>
        <taxon>Hexacorallia</taxon>
        <taxon>Scleractinia</taxon>
        <taxon>Astrocoeniina</taxon>
        <taxon>Pocilloporidae</taxon>
        <taxon>Pocillopora</taxon>
    </lineage>
</organism>
<feature type="compositionally biased region" description="Basic and acidic residues" evidence="1">
    <location>
        <begin position="233"/>
        <end position="266"/>
    </location>
</feature>
<reference evidence="3 4" key="1">
    <citation type="submission" date="2022-05" db="EMBL/GenBank/DDBJ databases">
        <authorList>
            <consortium name="Genoscope - CEA"/>
            <person name="William W."/>
        </authorList>
    </citation>
    <scope>NUCLEOTIDE SEQUENCE [LARGE SCALE GENOMIC DNA]</scope>
</reference>
<comment type="caution">
    <text evidence="3">The sequence shown here is derived from an EMBL/GenBank/DDBJ whole genome shotgun (WGS) entry which is preliminary data.</text>
</comment>
<feature type="compositionally biased region" description="Acidic residues" evidence="1">
    <location>
        <begin position="40"/>
        <end position="49"/>
    </location>
</feature>
<feature type="compositionally biased region" description="Basic and acidic residues" evidence="1">
    <location>
        <begin position="274"/>
        <end position="288"/>
    </location>
</feature>
<dbReference type="PANTHER" id="PTHR46370:SF1">
    <property type="entry name" value="GPALPP MOTIFS-CONTAINING PROTEIN 1"/>
    <property type="match status" value="1"/>
</dbReference>
<feature type="region of interest" description="Disordered" evidence="1">
    <location>
        <begin position="1"/>
        <end position="64"/>
    </location>
</feature>
<gene>
    <name evidence="3" type="ORF">PMEA_00024396</name>
</gene>
<evidence type="ECO:0000259" key="2">
    <source>
        <dbReference type="Pfam" id="PF12572"/>
    </source>
</evidence>
<dbReference type="InterPro" id="IPR022226">
    <property type="entry name" value="DUF3752"/>
</dbReference>